<comment type="caution">
    <text evidence="1">The sequence shown here is derived from an EMBL/GenBank/DDBJ whole genome shotgun (WGS) entry which is preliminary data.</text>
</comment>
<dbReference type="AlphaFoldDB" id="A0A392RKU7"/>
<reference evidence="1 2" key="1">
    <citation type="journal article" date="2018" name="Front. Plant Sci.">
        <title>Red Clover (Trifolium pratense) and Zigzag Clover (T. medium) - A Picture of Genomic Similarities and Differences.</title>
        <authorList>
            <person name="Dluhosova J."/>
            <person name="Istvanek J."/>
            <person name="Nedelnik J."/>
            <person name="Repkova J."/>
        </authorList>
    </citation>
    <scope>NUCLEOTIDE SEQUENCE [LARGE SCALE GENOMIC DNA]</scope>
    <source>
        <strain evidence="2">cv. 10/8</strain>
        <tissue evidence="1">Leaf</tissue>
    </source>
</reference>
<organism evidence="1 2">
    <name type="scientific">Trifolium medium</name>
    <dbReference type="NCBI Taxonomy" id="97028"/>
    <lineage>
        <taxon>Eukaryota</taxon>
        <taxon>Viridiplantae</taxon>
        <taxon>Streptophyta</taxon>
        <taxon>Embryophyta</taxon>
        <taxon>Tracheophyta</taxon>
        <taxon>Spermatophyta</taxon>
        <taxon>Magnoliopsida</taxon>
        <taxon>eudicotyledons</taxon>
        <taxon>Gunneridae</taxon>
        <taxon>Pentapetalae</taxon>
        <taxon>rosids</taxon>
        <taxon>fabids</taxon>
        <taxon>Fabales</taxon>
        <taxon>Fabaceae</taxon>
        <taxon>Papilionoideae</taxon>
        <taxon>50 kb inversion clade</taxon>
        <taxon>NPAAA clade</taxon>
        <taxon>Hologalegina</taxon>
        <taxon>IRL clade</taxon>
        <taxon>Trifolieae</taxon>
        <taxon>Trifolium</taxon>
    </lineage>
</organism>
<keyword evidence="2" id="KW-1185">Reference proteome</keyword>
<feature type="non-terminal residue" evidence="1">
    <location>
        <position position="1"/>
    </location>
</feature>
<proteinExistence type="predicted"/>
<evidence type="ECO:0000313" key="1">
    <source>
        <dbReference type="EMBL" id="MCI37238.1"/>
    </source>
</evidence>
<sequence>ICASSVDFVDVFQVFLDCSIEQGVRFQLLQAPPYIINFSGDLKYGMS</sequence>
<accession>A0A392RKU7</accession>
<dbReference type="Proteomes" id="UP000265520">
    <property type="component" value="Unassembled WGS sequence"/>
</dbReference>
<dbReference type="GO" id="GO:0016740">
    <property type="term" value="F:transferase activity"/>
    <property type="evidence" value="ECO:0007669"/>
    <property type="project" value="UniProtKB-KW"/>
</dbReference>
<dbReference type="EMBL" id="LXQA010242390">
    <property type="protein sequence ID" value="MCI37238.1"/>
    <property type="molecule type" value="Genomic_DNA"/>
</dbReference>
<name>A0A392RKU7_9FABA</name>
<evidence type="ECO:0000313" key="2">
    <source>
        <dbReference type="Proteomes" id="UP000265520"/>
    </source>
</evidence>
<keyword evidence="1" id="KW-0808">Transferase</keyword>
<protein>
    <submittedName>
        <fullName evidence="1">Putative 3-deoxy-D-manno-octulosonic acid transferase</fullName>
    </submittedName>
</protein>